<dbReference type="GO" id="GO:0003779">
    <property type="term" value="F:actin binding"/>
    <property type="evidence" value="ECO:0007669"/>
    <property type="project" value="InterPro"/>
</dbReference>
<dbReference type="OrthoDB" id="6417894at2759"/>
<dbReference type="PANTHER" id="PTHR15708:SF4">
    <property type="entry name" value="FI21477P1-RELATED"/>
    <property type="match status" value="1"/>
</dbReference>
<protein>
    <submittedName>
        <fullName evidence="2">Metastasis suppressor protein 1</fullName>
    </submittedName>
</protein>
<reference evidence="2 3" key="1">
    <citation type="journal article" date="2019" name="Sci. Rep.">
        <title>Orb-weaving spider Araneus ventricosus genome elucidates the spidroin gene catalogue.</title>
        <authorList>
            <person name="Kono N."/>
            <person name="Nakamura H."/>
            <person name="Ohtoshi R."/>
            <person name="Moran D.A.P."/>
            <person name="Shinohara A."/>
            <person name="Yoshida Y."/>
            <person name="Fujiwara M."/>
            <person name="Mori M."/>
            <person name="Tomita M."/>
            <person name="Arakawa K."/>
        </authorList>
    </citation>
    <scope>NUCLEOTIDE SEQUENCE [LARGE SCALE GENOMIC DNA]</scope>
</reference>
<accession>A0A4Y2IH58</accession>
<dbReference type="Pfam" id="PF08397">
    <property type="entry name" value="IMD"/>
    <property type="match status" value="1"/>
</dbReference>
<dbReference type="PROSITE" id="PS51338">
    <property type="entry name" value="IMD"/>
    <property type="match status" value="1"/>
</dbReference>
<dbReference type="Proteomes" id="UP000499080">
    <property type="component" value="Unassembled WGS sequence"/>
</dbReference>
<dbReference type="EMBL" id="BGPR01002664">
    <property type="protein sequence ID" value="GBM77091.1"/>
    <property type="molecule type" value="Genomic_DNA"/>
</dbReference>
<name>A0A4Y2IH58_ARAVE</name>
<evidence type="ECO:0000313" key="2">
    <source>
        <dbReference type="EMBL" id="GBM77091.1"/>
    </source>
</evidence>
<comment type="caution">
    <text evidence="2">The sequence shown here is derived from an EMBL/GenBank/DDBJ whole genome shotgun (WGS) entry which is preliminary data.</text>
</comment>
<dbReference type="AlphaFoldDB" id="A0A4Y2IH58"/>
<dbReference type="InterPro" id="IPR013606">
    <property type="entry name" value="I-BAR_dom"/>
</dbReference>
<dbReference type="Gene3D" id="1.20.1270.60">
    <property type="entry name" value="Arfaptin homology (AH) domain/BAR domain"/>
    <property type="match status" value="1"/>
</dbReference>
<dbReference type="PANTHER" id="PTHR15708">
    <property type="entry name" value="ACTIN BUNDLING/MISSING IN METASTASIS-RELATED"/>
    <property type="match status" value="1"/>
</dbReference>
<feature type="domain" description="IMD" evidence="1">
    <location>
        <begin position="1"/>
        <end position="109"/>
    </location>
</feature>
<evidence type="ECO:0000259" key="1">
    <source>
        <dbReference type="PROSITE" id="PS51338"/>
    </source>
</evidence>
<dbReference type="GO" id="GO:0007009">
    <property type="term" value="P:plasma membrane organization"/>
    <property type="evidence" value="ECO:0007669"/>
    <property type="project" value="InterPro"/>
</dbReference>
<gene>
    <name evidence="2" type="primary">MTSS1</name>
    <name evidence="2" type="ORF">AVEN_236658_1</name>
</gene>
<dbReference type="GO" id="GO:0030031">
    <property type="term" value="P:cell projection assembly"/>
    <property type="evidence" value="ECO:0007669"/>
    <property type="project" value="TreeGrafter"/>
</dbReference>
<dbReference type="GO" id="GO:0005543">
    <property type="term" value="F:phospholipid binding"/>
    <property type="evidence" value="ECO:0007669"/>
    <property type="project" value="TreeGrafter"/>
</dbReference>
<dbReference type="SUPFAM" id="SSF103657">
    <property type="entry name" value="BAR/IMD domain-like"/>
    <property type="match status" value="1"/>
</dbReference>
<dbReference type="GO" id="GO:0009898">
    <property type="term" value="C:cytoplasmic side of plasma membrane"/>
    <property type="evidence" value="ECO:0007669"/>
    <property type="project" value="TreeGrafter"/>
</dbReference>
<keyword evidence="3" id="KW-1185">Reference proteome</keyword>
<organism evidence="2 3">
    <name type="scientific">Araneus ventricosus</name>
    <name type="common">Orbweaver spider</name>
    <name type="synonym">Epeira ventricosa</name>
    <dbReference type="NCBI Taxonomy" id="182803"/>
    <lineage>
        <taxon>Eukaryota</taxon>
        <taxon>Metazoa</taxon>
        <taxon>Ecdysozoa</taxon>
        <taxon>Arthropoda</taxon>
        <taxon>Chelicerata</taxon>
        <taxon>Arachnida</taxon>
        <taxon>Araneae</taxon>
        <taxon>Araneomorphae</taxon>
        <taxon>Entelegynae</taxon>
        <taxon>Araneoidea</taxon>
        <taxon>Araneidae</taxon>
        <taxon>Araneus</taxon>
    </lineage>
</organism>
<sequence length="109" mass="12279">MMEPAVEREFSALGGLFQHIISDLKNSAPVWEDFLFKASKFHGQLRSTILASTSFLDSFQKIADMATSTRVDGTERATDDHINKDCVICISMRPRAVKRDMELNSLLVE</sequence>
<evidence type="ECO:0000313" key="3">
    <source>
        <dbReference type="Proteomes" id="UP000499080"/>
    </source>
</evidence>
<dbReference type="GO" id="GO:0015629">
    <property type="term" value="C:actin cytoskeleton"/>
    <property type="evidence" value="ECO:0007669"/>
    <property type="project" value="TreeGrafter"/>
</dbReference>
<proteinExistence type="predicted"/>
<dbReference type="InterPro" id="IPR027267">
    <property type="entry name" value="AH/BAR_dom_sf"/>
</dbReference>
<dbReference type="InterPro" id="IPR030127">
    <property type="entry name" value="MTSS1/MTSS2"/>
</dbReference>